<evidence type="ECO:0000256" key="8">
    <source>
        <dbReference type="RuleBase" id="RU003905"/>
    </source>
</evidence>
<dbReference type="Proteomes" id="UP000238823">
    <property type="component" value="Unassembled WGS sequence"/>
</dbReference>
<dbReference type="AlphaFoldDB" id="A0A2S9YKP8"/>
<dbReference type="PROSITE" id="PS00474">
    <property type="entry name" value="RIBOSOMAL_L3"/>
    <property type="match status" value="1"/>
</dbReference>
<keyword evidence="5 7" id="KW-0687">Ribonucleoprotein</keyword>
<evidence type="ECO:0000256" key="1">
    <source>
        <dbReference type="ARBA" id="ARBA00006540"/>
    </source>
</evidence>
<dbReference type="EMBL" id="PVNL01000092">
    <property type="protein sequence ID" value="PRQ05659.1"/>
    <property type="molecule type" value="Genomic_DNA"/>
</dbReference>
<dbReference type="InterPro" id="IPR009000">
    <property type="entry name" value="Transl_B-barrel_sf"/>
</dbReference>
<dbReference type="GO" id="GO:0022625">
    <property type="term" value="C:cytosolic large ribosomal subunit"/>
    <property type="evidence" value="ECO:0007669"/>
    <property type="project" value="TreeGrafter"/>
</dbReference>
<dbReference type="PANTHER" id="PTHR11229">
    <property type="entry name" value="50S RIBOSOMAL PROTEIN L3"/>
    <property type="match status" value="1"/>
</dbReference>
<dbReference type="Pfam" id="PF00297">
    <property type="entry name" value="Ribosomal_L3"/>
    <property type="match status" value="1"/>
</dbReference>
<dbReference type="FunFam" id="3.30.160.810:FF:000001">
    <property type="entry name" value="50S ribosomal protein L3"/>
    <property type="match status" value="1"/>
</dbReference>
<comment type="subunit">
    <text evidence="7 9">Part of the 50S ribosomal subunit. Forms a cluster with proteins L14 and L19.</text>
</comment>
<dbReference type="GO" id="GO:0003735">
    <property type="term" value="F:structural constituent of ribosome"/>
    <property type="evidence" value="ECO:0007669"/>
    <property type="project" value="UniProtKB-UniRule"/>
</dbReference>
<name>A0A2S9YKP8_9BACT</name>
<dbReference type="GO" id="GO:0006412">
    <property type="term" value="P:translation"/>
    <property type="evidence" value="ECO:0007669"/>
    <property type="project" value="UniProtKB-UniRule"/>
</dbReference>
<gene>
    <name evidence="7 10" type="primary">rplC</name>
    <name evidence="10" type="ORF">ENSA7_45490</name>
</gene>
<sequence length="223" mass="24550">MSHQMGLLTKKLGMTEYYNEEGDRIPVTVLLAKGNIVLGHRTIERDGYSAVQVAFDDQKPSRLTKPKLGQFKKIEATPKRKIKEFRVAPEIVAAHPIGSEISLELFEVNQLVDATGTSKGKGFQGVMKRHHMRGEKRTHGQHEVYRHGGSIGCRLTPGRVLPGKRMPGQMGNETVTVQNLQVAKVLPEKGLILVRGPVPGSKNGYVQLRHAVKTAIRAAHAKG</sequence>
<keyword evidence="4 7" id="KW-0689">Ribosomal protein</keyword>
<evidence type="ECO:0000256" key="7">
    <source>
        <dbReference type="HAMAP-Rule" id="MF_01325"/>
    </source>
</evidence>
<dbReference type="InterPro" id="IPR019927">
    <property type="entry name" value="Ribosomal_uL3_bac/org-type"/>
</dbReference>
<accession>A0A2S9YKP8</accession>
<comment type="similarity">
    <text evidence="1 7 8">Belongs to the universal ribosomal protein uL3 family.</text>
</comment>
<evidence type="ECO:0000256" key="4">
    <source>
        <dbReference type="ARBA" id="ARBA00022980"/>
    </source>
</evidence>
<dbReference type="InterPro" id="IPR000597">
    <property type="entry name" value="Ribosomal_uL3"/>
</dbReference>
<evidence type="ECO:0000256" key="5">
    <source>
        <dbReference type="ARBA" id="ARBA00023274"/>
    </source>
</evidence>
<dbReference type="Gene3D" id="2.40.30.10">
    <property type="entry name" value="Translation factors"/>
    <property type="match status" value="1"/>
</dbReference>
<protein>
    <recommendedName>
        <fullName evidence="6 7">Large ribosomal subunit protein uL3</fullName>
    </recommendedName>
</protein>
<organism evidence="10 11">
    <name type="scientific">Enhygromyxa salina</name>
    <dbReference type="NCBI Taxonomy" id="215803"/>
    <lineage>
        <taxon>Bacteria</taxon>
        <taxon>Pseudomonadati</taxon>
        <taxon>Myxococcota</taxon>
        <taxon>Polyangia</taxon>
        <taxon>Nannocystales</taxon>
        <taxon>Nannocystaceae</taxon>
        <taxon>Enhygromyxa</taxon>
    </lineage>
</organism>
<dbReference type="InterPro" id="IPR019926">
    <property type="entry name" value="Ribosomal_uL3_CS"/>
</dbReference>
<dbReference type="NCBIfam" id="TIGR03625">
    <property type="entry name" value="L3_bact"/>
    <property type="match status" value="1"/>
</dbReference>
<evidence type="ECO:0000256" key="2">
    <source>
        <dbReference type="ARBA" id="ARBA00022730"/>
    </source>
</evidence>
<keyword evidence="2 7" id="KW-0699">rRNA-binding</keyword>
<keyword evidence="3 7" id="KW-0694">RNA-binding</keyword>
<dbReference type="FunFam" id="2.40.30.10:FF:000004">
    <property type="entry name" value="50S ribosomal protein L3"/>
    <property type="match status" value="1"/>
</dbReference>
<proteinExistence type="inferred from homology"/>
<evidence type="ECO:0000256" key="3">
    <source>
        <dbReference type="ARBA" id="ARBA00022884"/>
    </source>
</evidence>
<dbReference type="GO" id="GO:0019843">
    <property type="term" value="F:rRNA binding"/>
    <property type="evidence" value="ECO:0007669"/>
    <property type="project" value="UniProtKB-UniRule"/>
</dbReference>
<dbReference type="OrthoDB" id="9806135at2"/>
<dbReference type="PANTHER" id="PTHR11229:SF16">
    <property type="entry name" value="LARGE RIBOSOMAL SUBUNIT PROTEIN UL3C"/>
    <property type="match status" value="1"/>
</dbReference>
<comment type="function">
    <text evidence="7 9">One of the primary rRNA binding proteins, it binds directly near the 3'-end of the 23S rRNA, where it nucleates assembly of the 50S subunit.</text>
</comment>
<dbReference type="SUPFAM" id="SSF50447">
    <property type="entry name" value="Translation proteins"/>
    <property type="match status" value="1"/>
</dbReference>
<dbReference type="Gene3D" id="3.30.160.810">
    <property type="match status" value="1"/>
</dbReference>
<evidence type="ECO:0000256" key="9">
    <source>
        <dbReference type="RuleBase" id="RU003906"/>
    </source>
</evidence>
<reference evidence="10 11" key="1">
    <citation type="submission" date="2018-03" db="EMBL/GenBank/DDBJ databases">
        <title>Draft Genome Sequences of the Obligatory Marine Myxobacteria Enhygromyxa salina SWB007.</title>
        <authorList>
            <person name="Poehlein A."/>
            <person name="Moghaddam J.A."/>
            <person name="Harms H."/>
            <person name="Alanjari M."/>
            <person name="Koenig G.M."/>
            <person name="Daniel R."/>
            <person name="Schaeberle T.F."/>
        </authorList>
    </citation>
    <scope>NUCLEOTIDE SEQUENCE [LARGE SCALE GENOMIC DNA]</scope>
    <source>
        <strain evidence="10 11">SWB007</strain>
    </source>
</reference>
<evidence type="ECO:0000313" key="10">
    <source>
        <dbReference type="EMBL" id="PRQ05659.1"/>
    </source>
</evidence>
<dbReference type="HAMAP" id="MF_01325_B">
    <property type="entry name" value="Ribosomal_uL3_B"/>
    <property type="match status" value="1"/>
</dbReference>
<evidence type="ECO:0000256" key="6">
    <source>
        <dbReference type="ARBA" id="ARBA00035243"/>
    </source>
</evidence>
<comment type="caution">
    <text evidence="10">The sequence shown here is derived from an EMBL/GenBank/DDBJ whole genome shotgun (WGS) entry which is preliminary data.</text>
</comment>
<evidence type="ECO:0000313" key="11">
    <source>
        <dbReference type="Proteomes" id="UP000238823"/>
    </source>
</evidence>